<proteinExistence type="predicted"/>
<dbReference type="AlphaFoldDB" id="A0A7C8MFF2"/>
<evidence type="ECO:0000313" key="3">
    <source>
        <dbReference type="Proteomes" id="UP000481861"/>
    </source>
</evidence>
<gene>
    <name evidence="2" type="ORF">BDV95DRAFT_313133</name>
</gene>
<sequence length="228" mass="25309">MACIGQQNVDSPTLFPQFPDIVSPSFSRARRPALIPSNCTLSLAEAEDLIRTRIQQPLLPSPDPRMLKNLRSVSPAWSEVARDSRESSPTSSYNPSVNTDTIPPAIARDPRRRAAWVKARAHYLRDQKLHQSAASPQYEPMDYSVEPKTVPSKPMFVDFGPKRKRSAFVQEQEFKCLLEDRVGTPHPGELQPDDDVSAQLNVEELRMGGAVAALADCSTDGNVSRRSI</sequence>
<reference evidence="2 3" key="1">
    <citation type="submission" date="2020-01" db="EMBL/GenBank/DDBJ databases">
        <authorList>
            <consortium name="DOE Joint Genome Institute"/>
            <person name="Haridas S."/>
            <person name="Albert R."/>
            <person name="Binder M."/>
            <person name="Bloem J."/>
            <person name="Labutti K."/>
            <person name="Salamov A."/>
            <person name="Andreopoulos B."/>
            <person name="Baker S.E."/>
            <person name="Barry K."/>
            <person name="Bills G."/>
            <person name="Bluhm B.H."/>
            <person name="Cannon C."/>
            <person name="Castanera R."/>
            <person name="Culley D.E."/>
            <person name="Daum C."/>
            <person name="Ezra D."/>
            <person name="Gonzalez J.B."/>
            <person name="Henrissat B."/>
            <person name="Kuo A."/>
            <person name="Liang C."/>
            <person name="Lipzen A."/>
            <person name="Lutzoni F."/>
            <person name="Magnuson J."/>
            <person name="Mondo S."/>
            <person name="Nolan M."/>
            <person name="Ohm R."/>
            <person name="Pangilinan J."/>
            <person name="Park H.-J.H."/>
            <person name="Ramirez L."/>
            <person name="Alfaro M."/>
            <person name="Sun H."/>
            <person name="Tritt A."/>
            <person name="Yoshinaga Y."/>
            <person name="Zwiers L.-H.L."/>
            <person name="Turgeon B.G."/>
            <person name="Goodwin S.B."/>
            <person name="Spatafora J.W."/>
            <person name="Crous P.W."/>
            <person name="Grigoriev I.V."/>
        </authorList>
    </citation>
    <scope>NUCLEOTIDE SEQUENCE [LARGE SCALE GENOMIC DNA]</scope>
    <source>
        <strain evidence="2 3">CBS 611.86</strain>
    </source>
</reference>
<evidence type="ECO:0000313" key="2">
    <source>
        <dbReference type="EMBL" id="KAF2875295.1"/>
    </source>
</evidence>
<feature type="region of interest" description="Disordered" evidence="1">
    <location>
        <begin position="78"/>
        <end position="104"/>
    </location>
</feature>
<dbReference type="OrthoDB" id="3918328at2759"/>
<protein>
    <submittedName>
        <fullName evidence="2">Uncharacterized protein</fullName>
    </submittedName>
</protein>
<evidence type="ECO:0000256" key="1">
    <source>
        <dbReference type="SAM" id="MobiDB-lite"/>
    </source>
</evidence>
<dbReference type="EMBL" id="JAADJZ010000005">
    <property type="protein sequence ID" value="KAF2875295.1"/>
    <property type="molecule type" value="Genomic_DNA"/>
</dbReference>
<dbReference type="Proteomes" id="UP000481861">
    <property type="component" value="Unassembled WGS sequence"/>
</dbReference>
<feature type="compositionally biased region" description="Polar residues" evidence="1">
    <location>
        <begin position="87"/>
        <end position="101"/>
    </location>
</feature>
<accession>A0A7C8MFF2</accession>
<name>A0A7C8MFF2_9PLEO</name>
<organism evidence="2 3">
    <name type="scientific">Massariosphaeria phaeospora</name>
    <dbReference type="NCBI Taxonomy" id="100035"/>
    <lineage>
        <taxon>Eukaryota</taxon>
        <taxon>Fungi</taxon>
        <taxon>Dikarya</taxon>
        <taxon>Ascomycota</taxon>
        <taxon>Pezizomycotina</taxon>
        <taxon>Dothideomycetes</taxon>
        <taxon>Pleosporomycetidae</taxon>
        <taxon>Pleosporales</taxon>
        <taxon>Pleosporales incertae sedis</taxon>
        <taxon>Massariosphaeria</taxon>
    </lineage>
</organism>
<comment type="caution">
    <text evidence="2">The sequence shown here is derived from an EMBL/GenBank/DDBJ whole genome shotgun (WGS) entry which is preliminary data.</text>
</comment>
<keyword evidence="3" id="KW-1185">Reference proteome</keyword>